<sequence length="72" mass="8594">MMKIQNFSAQDVQKLLNKKDKHGEDGVLMQLKQFLCHTENQETICTPVHRFFKVYKKNMIEVVDLMHIMKDK</sequence>
<comment type="caution">
    <text evidence="1">The sequence shown here is derived from an EMBL/GenBank/DDBJ whole genome shotgun (WGS) entry which is preliminary data.</text>
</comment>
<name>A0ACB7C9S2_9ASCO</name>
<dbReference type="Proteomes" id="UP000768646">
    <property type="component" value="Unassembled WGS sequence"/>
</dbReference>
<accession>A0ACB7C9S2</accession>
<evidence type="ECO:0000313" key="2">
    <source>
        <dbReference type="Proteomes" id="UP000768646"/>
    </source>
</evidence>
<keyword evidence="2" id="KW-1185">Reference proteome</keyword>
<gene>
    <name evidence="1" type="ORF">PORY_002174</name>
</gene>
<organism evidence="1 2">
    <name type="scientific">Pneumocystis oryctolagi</name>
    <dbReference type="NCBI Taxonomy" id="42067"/>
    <lineage>
        <taxon>Eukaryota</taxon>
        <taxon>Fungi</taxon>
        <taxon>Dikarya</taxon>
        <taxon>Ascomycota</taxon>
        <taxon>Taphrinomycotina</taxon>
        <taxon>Pneumocystomycetes</taxon>
        <taxon>Pneumocystaceae</taxon>
        <taxon>Pneumocystis</taxon>
    </lineage>
</organism>
<proteinExistence type="predicted"/>
<reference evidence="1 2" key="1">
    <citation type="journal article" date="2021" name="Commun. Biol.">
        <title>Genomic insights into the host specific adaptation of the Pneumocystis genus.</title>
        <authorList>
            <person name="Cisse O.H."/>
            <person name="Ma L."/>
            <person name="Dekker J.P."/>
            <person name="Khil P.P."/>
            <person name="Youn J.-H."/>
            <person name="Brenchley J.M."/>
            <person name="Blair R."/>
            <person name="Pahar B."/>
            <person name="Chabe M."/>
            <person name="Van Rompay K.K.A."/>
            <person name="Keesler R."/>
            <person name="Sukura A."/>
            <person name="Hirsch V."/>
            <person name="Kutty G."/>
            <person name="Liu Y."/>
            <person name="Peng L."/>
            <person name="Chen J."/>
            <person name="Song J."/>
            <person name="Weissenbacher-Lang C."/>
            <person name="Xu J."/>
            <person name="Upham N.S."/>
            <person name="Stajich J.E."/>
            <person name="Cuomo C.A."/>
            <person name="Cushion M.T."/>
            <person name="Kovacs J.A."/>
        </authorList>
    </citation>
    <scope>NUCLEOTIDE SEQUENCE [LARGE SCALE GENOMIC DNA]</scope>
    <source>
        <strain evidence="1 2">RABM</strain>
    </source>
</reference>
<protein>
    <submittedName>
        <fullName evidence="1">Uncharacterized protein</fullName>
    </submittedName>
</protein>
<evidence type="ECO:0000313" key="1">
    <source>
        <dbReference type="EMBL" id="KAG4304464.1"/>
    </source>
</evidence>
<dbReference type="EMBL" id="JABTEG010000008">
    <property type="protein sequence ID" value="KAG4304464.1"/>
    <property type="molecule type" value="Genomic_DNA"/>
</dbReference>